<proteinExistence type="predicted"/>
<evidence type="ECO:0000313" key="2">
    <source>
        <dbReference type="EMBL" id="CAK9069012.1"/>
    </source>
</evidence>
<feature type="region of interest" description="Disordered" evidence="1">
    <location>
        <begin position="1"/>
        <end position="25"/>
    </location>
</feature>
<comment type="caution">
    <text evidence="2">The sequence shown here is derived from an EMBL/GenBank/DDBJ whole genome shotgun (WGS) entry which is preliminary data.</text>
</comment>
<keyword evidence="3" id="KW-1185">Reference proteome</keyword>
<sequence length="83" mass="9171">PLHHGGSDDLPCHGNQDRRHRFGDDTYGRWCDRRTVRSPHGPKPARRSAAPAIGLAGFGGWSALCGRSLAVPRRPLLHRDRKG</sequence>
<feature type="non-terminal residue" evidence="2">
    <location>
        <position position="83"/>
    </location>
</feature>
<evidence type="ECO:0000256" key="1">
    <source>
        <dbReference type="SAM" id="MobiDB-lite"/>
    </source>
</evidence>
<feature type="non-terminal residue" evidence="2">
    <location>
        <position position="1"/>
    </location>
</feature>
<reference evidence="2 3" key="1">
    <citation type="submission" date="2024-02" db="EMBL/GenBank/DDBJ databases">
        <authorList>
            <person name="Chen Y."/>
            <person name="Shah S."/>
            <person name="Dougan E. K."/>
            <person name="Thang M."/>
            <person name="Chan C."/>
        </authorList>
    </citation>
    <scope>NUCLEOTIDE SEQUENCE [LARGE SCALE GENOMIC DNA]</scope>
</reference>
<accession>A0ABP0NZ06</accession>
<protein>
    <submittedName>
        <fullName evidence="2">Probable membrane transporter protein</fullName>
    </submittedName>
</protein>
<organism evidence="2 3">
    <name type="scientific">Durusdinium trenchii</name>
    <dbReference type="NCBI Taxonomy" id="1381693"/>
    <lineage>
        <taxon>Eukaryota</taxon>
        <taxon>Sar</taxon>
        <taxon>Alveolata</taxon>
        <taxon>Dinophyceae</taxon>
        <taxon>Suessiales</taxon>
        <taxon>Symbiodiniaceae</taxon>
        <taxon>Durusdinium</taxon>
    </lineage>
</organism>
<name>A0ABP0NZ06_9DINO</name>
<evidence type="ECO:0000313" key="3">
    <source>
        <dbReference type="Proteomes" id="UP001642464"/>
    </source>
</evidence>
<gene>
    <name evidence="2" type="ORF">SCF082_LOCUS34640</name>
</gene>
<dbReference type="EMBL" id="CAXAMM010031988">
    <property type="protein sequence ID" value="CAK9069012.1"/>
    <property type="molecule type" value="Genomic_DNA"/>
</dbReference>
<dbReference type="Proteomes" id="UP001642464">
    <property type="component" value="Unassembled WGS sequence"/>
</dbReference>